<dbReference type="Proteomes" id="UP001217754">
    <property type="component" value="Chromosome 9"/>
</dbReference>
<evidence type="ECO:0000313" key="12">
    <source>
        <dbReference type="Proteomes" id="UP001217754"/>
    </source>
</evidence>
<keyword evidence="6" id="KW-0271">Exosome</keyword>
<dbReference type="InterPro" id="IPR036345">
    <property type="entry name" value="ExoRNase_PH_dom2_sf"/>
</dbReference>
<dbReference type="InterPro" id="IPR001247">
    <property type="entry name" value="ExoRNase_PH_dom1"/>
</dbReference>
<gene>
    <name evidence="11" type="ORF">MJAP1_004351</name>
</gene>
<dbReference type="GO" id="GO:0000176">
    <property type="term" value="C:nuclear exosome (RNase complex)"/>
    <property type="evidence" value="ECO:0007669"/>
    <property type="project" value="UniProtKB-ARBA"/>
</dbReference>
<dbReference type="GO" id="GO:0005730">
    <property type="term" value="C:nucleolus"/>
    <property type="evidence" value="ECO:0007669"/>
    <property type="project" value="UniProtKB-SubCell"/>
</dbReference>
<keyword evidence="12" id="KW-1185">Reference proteome</keyword>
<evidence type="ECO:0000256" key="6">
    <source>
        <dbReference type="ARBA" id="ARBA00022835"/>
    </source>
</evidence>
<comment type="subcellular location">
    <subcellularLocation>
        <location evidence="1">Cytoplasm</location>
    </subcellularLocation>
    <subcellularLocation>
        <location evidence="2">Nucleus</location>
        <location evidence="2">Nucleolus</location>
    </subcellularLocation>
</comment>
<dbReference type="GeneID" id="85228002"/>
<evidence type="ECO:0000313" key="11">
    <source>
        <dbReference type="EMBL" id="WFD41354.1"/>
    </source>
</evidence>
<dbReference type="GO" id="GO:0034473">
    <property type="term" value="P:U1 snRNA 3'-end processing"/>
    <property type="evidence" value="ECO:0007669"/>
    <property type="project" value="TreeGrafter"/>
</dbReference>
<dbReference type="GO" id="GO:0071035">
    <property type="term" value="P:nuclear polyadenylation-dependent rRNA catabolic process"/>
    <property type="evidence" value="ECO:0007669"/>
    <property type="project" value="TreeGrafter"/>
</dbReference>
<evidence type="ECO:0000259" key="10">
    <source>
        <dbReference type="Pfam" id="PF01138"/>
    </source>
</evidence>
<dbReference type="GO" id="GO:0016075">
    <property type="term" value="P:rRNA catabolic process"/>
    <property type="evidence" value="ECO:0007669"/>
    <property type="project" value="TreeGrafter"/>
</dbReference>
<dbReference type="GO" id="GO:0034475">
    <property type="term" value="P:U4 snRNA 3'-end processing"/>
    <property type="evidence" value="ECO:0007669"/>
    <property type="project" value="TreeGrafter"/>
</dbReference>
<protein>
    <recommendedName>
        <fullName evidence="9">Ribosomal RNA-processing protein 43</fullName>
    </recommendedName>
</protein>
<evidence type="ECO:0000256" key="3">
    <source>
        <dbReference type="ARBA" id="ARBA00006678"/>
    </source>
</evidence>
<dbReference type="GO" id="GO:0035925">
    <property type="term" value="F:mRNA 3'-UTR AU-rich region binding"/>
    <property type="evidence" value="ECO:0007669"/>
    <property type="project" value="TreeGrafter"/>
</dbReference>
<dbReference type="PANTHER" id="PTHR11097">
    <property type="entry name" value="EXOSOME COMPLEX EXONUCLEASE RIBOSOMAL RNA PROCESSING PROTEIN"/>
    <property type="match status" value="1"/>
</dbReference>
<reference evidence="11" key="1">
    <citation type="submission" date="2023-03" db="EMBL/GenBank/DDBJ databases">
        <title>Mating type loci evolution in Malassezia.</title>
        <authorList>
            <person name="Coelho M.A."/>
        </authorList>
    </citation>
    <scope>NUCLEOTIDE SEQUENCE</scope>
    <source>
        <strain evidence="11">CBS 9431</strain>
    </source>
</reference>
<dbReference type="SUPFAM" id="SSF54211">
    <property type="entry name" value="Ribosomal protein S5 domain 2-like"/>
    <property type="match status" value="1"/>
</dbReference>
<dbReference type="GO" id="GO:0034476">
    <property type="term" value="P:U5 snRNA 3'-end processing"/>
    <property type="evidence" value="ECO:0007669"/>
    <property type="project" value="TreeGrafter"/>
</dbReference>
<dbReference type="EMBL" id="CP119966">
    <property type="protein sequence ID" value="WFD41354.1"/>
    <property type="molecule type" value="Genomic_DNA"/>
</dbReference>
<organism evidence="11 12">
    <name type="scientific">Malassezia japonica</name>
    <dbReference type="NCBI Taxonomy" id="223818"/>
    <lineage>
        <taxon>Eukaryota</taxon>
        <taxon>Fungi</taxon>
        <taxon>Dikarya</taxon>
        <taxon>Basidiomycota</taxon>
        <taxon>Ustilaginomycotina</taxon>
        <taxon>Malasseziomycetes</taxon>
        <taxon>Malasseziales</taxon>
        <taxon>Malasseziaceae</taxon>
        <taxon>Malassezia</taxon>
    </lineage>
</organism>
<comment type="similarity">
    <text evidence="3">Belongs to the RNase PH family.</text>
</comment>
<keyword evidence="7" id="KW-0694">RNA-binding</keyword>
<name>A0AAF0JCL4_9BASI</name>
<keyword evidence="5" id="KW-0698">rRNA processing</keyword>
<evidence type="ECO:0000256" key="8">
    <source>
        <dbReference type="ARBA" id="ARBA00023242"/>
    </source>
</evidence>
<dbReference type="PANTHER" id="PTHR11097:SF9">
    <property type="entry name" value="EXOSOME COMPLEX COMPONENT RRP43"/>
    <property type="match status" value="1"/>
</dbReference>
<dbReference type="AlphaFoldDB" id="A0AAF0JCL4"/>
<keyword evidence="8" id="KW-0539">Nucleus</keyword>
<evidence type="ECO:0000256" key="7">
    <source>
        <dbReference type="ARBA" id="ARBA00022884"/>
    </source>
</evidence>
<dbReference type="GO" id="GO:0071038">
    <property type="term" value="P:TRAMP-dependent tRNA surveillance pathway"/>
    <property type="evidence" value="ECO:0007669"/>
    <property type="project" value="TreeGrafter"/>
</dbReference>
<dbReference type="GO" id="GO:0000467">
    <property type="term" value="P:exonucleolytic trimming to generate mature 3'-end of 5.8S rRNA from tricistronic rRNA transcript (SSU-rRNA, 5.8S rRNA, LSU-rRNA)"/>
    <property type="evidence" value="ECO:0007669"/>
    <property type="project" value="TreeGrafter"/>
</dbReference>
<dbReference type="InterPro" id="IPR020568">
    <property type="entry name" value="Ribosomal_Su5_D2-typ_SF"/>
</dbReference>
<dbReference type="GO" id="GO:0000177">
    <property type="term" value="C:cytoplasmic exosome (RNase complex)"/>
    <property type="evidence" value="ECO:0007669"/>
    <property type="project" value="TreeGrafter"/>
</dbReference>
<dbReference type="Pfam" id="PF01138">
    <property type="entry name" value="RNase_PH"/>
    <property type="match status" value="1"/>
</dbReference>
<dbReference type="Gene3D" id="3.30.230.70">
    <property type="entry name" value="GHMP Kinase, N-terminal domain"/>
    <property type="match status" value="1"/>
</dbReference>
<dbReference type="RefSeq" id="XP_060124251.1">
    <property type="nucleotide sequence ID" value="XM_060268268.1"/>
</dbReference>
<dbReference type="SUPFAM" id="SSF55666">
    <property type="entry name" value="Ribonuclease PH domain 2-like"/>
    <property type="match status" value="1"/>
</dbReference>
<proteinExistence type="inferred from homology"/>
<feature type="domain" description="Exoribonuclease phosphorolytic" evidence="10">
    <location>
        <begin position="41"/>
        <end position="177"/>
    </location>
</feature>
<keyword evidence="4" id="KW-0963">Cytoplasm</keyword>
<evidence type="ECO:0000256" key="2">
    <source>
        <dbReference type="ARBA" id="ARBA00004604"/>
    </source>
</evidence>
<accession>A0AAF0JCL4</accession>
<evidence type="ECO:0000256" key="9">
    <source>
        <dbReference type="ARBA" id="ARBA00030617"/>
    </source>
</evidence>
<dbReference type="InterPro" id="IPR027408">
    <property type="entry name" value="PNPase/RNase_PH_dom_sf"/>
</dbReference>
<dbReference type="InterPro" id="IPR050590">
    <property type="entry name" value="Exosome_comp_Rrp42_subfam"/>
</dbReference>
<evidence type="ECO:0000256" key="1">
    <source>
        <dbReference type="ARBA" id="ARBA00004496"/>
    </source>
</evidence>
<dbReference type="GO" id="GO:0071028">
    <property type="term" value="P:nuclear mRNA surveillance"/>
    <property type="evidence" value="ECO:0007669"/>
    <property type="project" value="TreeGrafter"/>
</dbReference>
<evidence type="ECO:0000256" key="5">
    <source>
        <dbReference type="ARBA" id="ARBA00022552"/>
    </source>
</evidence>
<evidence type="ECO:0000256" key="4">
    <source>
        <dbReference type="ARBA" id="ARBA00022490"/>
    </source>
</evidence>
<sequence>MTAPAASADVQTAIFKKLYPVDFLRRHLDEQVREDGRAPAEFRAASVATGILSQSNGSALVRFGSGTMVTAAVQAQVTEPHHDRPNEGFIVPSLDLSPLCSPQYKPGPPSDDAQCMAHYLQLFLDQSLAVSRESLCIEPGVAAWALHVDVVVVSADGNVLDAAALAVVAALADCRLPTLLQCSGPSSCVFSRERNQKLDLRVWPVLSTFGLYDSTYILADPAAFEESLLSAHMHIGMTEADDDADVFFVRLAGNAMAAKAGPQVLRNEALLEQCIHAARARAAVLRNLLRESLKQ</sequence>